<sequence>LNVLKTFQAALSFIEKRLAFLNCWDSFDAWLRARYADLEELCALDKSSPEKAAEAVDSFQKMENLNDECDSMLCQLDALRLENEETSWRSDWSKYLSVLSQKGHQLTLCRDRWASVHSPRQDFLSQCEVFHMMLMDAMVGSDMNLLERLVTSHAVLANAFEELDTRWHGLQALCGTSLFPSSWMESSCAEYKSQCQTLYTLIHETLATAFGHLADMLSARFVARSFEDRMRSFDLLFQTIDQLQNGIPKLLMSKMSSLRPDSAEVGNYRALLQQLPALKQDLQMQRDQLQADRTSVSNVQCGIELKIEKIKEALSKKPETPSQLQEATDSQQLDRLQVSSCFFSSIN</sequence>
<reference evidence="1" key="1">
    <citation type="submission" date="2016-06" db="UniProtKB">
        <authorList>
            <consortium name="WormBaseParasite"/>
        </authorList>
    </citation>
    <scope>IDENTIFICATION</scope>
</reference>
<accession>A0A183JA64</accession>
<organism evidence="1">
    <name type="scientific">Soboliphyme baturini</name>
    <dbReference type="NCBI Taxonomy" id="241478"/>
    <lineage>
        <taxon>Eukaryota</taxon>
        <taxon>Metazoa</taxon>
        <taxon>Ecdysozoa</taxon>
        <taxon>Nematoda</taxon>
        <taxon>Enoplea</taxon>
        <taxon>Dorylaimia</taxon>
        <taxon>Dioctophymatida</taxon>
        <taxon>Dioctophymatoidea</taxon>
        <taxon>Soboliphymatidae</taxon>
        <taxon>Soboliphyme</taxon>
    </lineage>
</organism>
<evidence type="ECO:0000313" key="1">
    <source>
        <dbReference type="WBParaSite" id="SBAD_0001317301-mRNA-1"/>
    </source>
</evidence>
<name>A0A183JA64_9BILA</name>
<dbReference type="AlphaFoldDB" id="A0A183JA64"/>
<protein>
    <submittedName>
        <fullName evidence="1">DHC_N2 domain-containing protein</fullName>
    </submittedName>
</protein>
<dbReference type="WBParaSite" id="SBAD_0001317301-mRNA-1">
    <property type="protein sequence ID" value="SBAD_0001317301-mRNA-1"/>
    <property type="gene ID" value="SBAD_0001317301"/>
</dbReference>
<proteinExistence type="predicted"/>